<dbReference type="EMBL" id="JAKKPZ010000042">
    <property type="protein sequence ID" value="KAI1707202.1"/>
    <property type="molecule type" value="Genomic_DNA"/>
</dbReference>
<keyword evidence="1" id="KW-0732">Signal</keyword>
<evidence type="ECO:0000256" key="1">
    <source>
        <dbReference type="SAM" id="SignalP"/>
    </source>
</evidence>
<protein>
    <submittedName>
        <fullName evidence="2">Uncharacterized protein</fullName>
    </submittedName>
</protein>
<evidence type="ECO:0000313" key="3">
    <source>
        <dbReference type="Proteomes" id="UP001201812"/>
    </source>
</evidence>
<feature type="signal peptide" evidence="1">
    <location>
        <begin position="1"/>
        <end position="20"/>
    </location>
</feature>
<accession>A0AAD4MVE2</accession>
<gene>
    <name evidence="2" type="ORF">DdX_12580</name>
</gene>
<evidence type="ECO:0000313" key="2">
    <source>
        <dbReference type="EMBL" id="KAI1707202.1"/>
    </source>
</evidence>
<organism evidence="2 3">
    <name type="scientific">Ditylenchus destructor</name>
    <dbReference type="NCBI Taxonomy" id="166010"/>
    <lineage>
        <taxon>Eukaryota</taxon>
        <taxon>Metazoa</taxon>
        <taxon>Ecdysozoa</taxon>
        <taxon>Nematoda</taxon>
        <taxon>Chromadorea</taxon>
        <taxon>Rhabditida</taxon>
        <taxon>Tylenchina</taxon>
        <taxon>Tylenchomorpha</taxon>
        <taxon>Sphaerularioidea</taxon>
        <taxon>Anguinidae</taxon>
        <taxon>Anguininae</taxon>
        <taxon>Ditylenchus</taxon>
    </lineage>
</organism>
<feature type="chain" id="PRO_5042138433" evidence="1">
    <location>
        <begin position="21"/>
        <end position="238"/>
    </location>
</feature>
<proteinExistence type="predicted"/>
<dbReference type="Proteomes" id="UP001201812">
    <property type="component" value="Unassembled WGS sequence"/>
</dbReference>
<comment type="caution">
    <text evidence="2">The sequence shown here is derived from an EMBL/GenBank/DDBJ whole genome shotgun (WGS) entry which is preliminary data.</text>
</comment>
<dbReference type="AlphaFoldDB" id="A0AAD4MVE2"/>
<name>A0AAD4MVE2_9BILA</name>
<keyword evidence="3" id="KW-1185">Reference proteome</keyword>
<reference evidence="2" key="1">
    <citation type="submission" date="2022-01" db="EMBL/GenBank/DDBJ databases">
        <title>Genome Sequence Resource for Two Populations of Ditylenchus destructor, the Migratory Endoparasitic Phytonematode.</title>
        <authorList>
            <person name="Zhang H."/>
            <person name="Lin R."/>
            <person name="Xie B."/>
        </authorList>
    </citation>
    <scope>NUCLEOTIDE SEQUENCE</scope>
    <source>
        <strain evidence="2">BazhouSP</strain>
    </source>
</reference>
<sequence length="238" mass="27166">MLFLPGTLLTLFTLYDSSMCSGQGAEEYHTKMLAVFRSSIDKTLKAVDGRRSSGSDIVKDQNDVVYFKHGDKYLALAQEARDRIVWSADHTEILDYRNPENRGFSDFYEPEAPELETFAVEEVSKYVEECKKVKTCFGRNDVTSGKHIKAPKPWYWIWSETKEVEKYNKAFIGIGLLMLAEEAGKRGEEVMNQILESVRKSVTELNKIGVSANRDSITVLGNTNENTASFYFFQKKHK</sequence>